<dbReference type="Proteomes" id="UP000190409">
    <property type="component" value="Unassembled WGS sequence"/>
</dbReference>
<evidence type="ECO:0000313" key="2">
    <source>
        <dbReference type="Proteomes" id="UP000190409"/>
    </source>
</evidence>
<dbReference type="EMBL" id="MUYF01000003">
    <property type="protein sequence ID" value="OOL81311.1"/>
    <property type="molecule type" value="Genomic_DNA"/>
</dbReference>
<sequence>MKEYSLGFWRKIISNSDRMIEKRGASLFFSYGKLMMCGLLESNYIDREFRCKVFFTILINLTVIGLPFASSCVKIGIGEAVWAE</sequence>
<comment type="caution">
    <text evidence="1">The sequence shown here is derived from an EMBL/GenBank/DDBJ whole genome shotgun (WGS) entry which is preliminary data.</text>
</comment>
<organism evidence="1 2">
    <name type="scientific">Dolosigranulum pigrum</name>
    <dbReference type="NCBI Taxonomy" id="29394"/>
    <lineage>
        <taxon>Bacteria</taxon>
        <taxon>Bacillati</taxon>
        <taxon>Bacillota</taxon>
        <taxon>Bacilli</taxon>
        <taxon>Lactobacillales</taxon>
        <taxon>Carnobacteriaceae</taxon>
        <taxon>Dolosigranulum</taxon>
    </lineage>
</organism>
<reference evidence="1 2" key="1">
    <citation type="submission" date="2017-01" db="EMBL/GenBank/DDBJ databases">
        <title>Complete Genome Sequence of Dolosigranulum pigrum isolated from a Patient with interstitial lung disease.</title>
        <authorList>
            <person name="Mukhopadhyay R."/>
            <person name="Joaquin J."/>
            <person name="Hogue R."/>
            <person name="Fitzgerald S."/>
            <person name="Jospin G."/>
            <person name="Eisen J.A."/>
            <person name="Chaturvedi V."/>
        </authorList>
    </citation>
    <scope>NUCLEOTIDE SEQUENCE [LARGE SCALE GENOMIC DNA]</scope>
    <source>
        <strain evidence="1 2">15S00348</strain>
    </source>
</reference>
<protein>
    <submittedName>
        <fullName evidence="1">Uncharacterized protein</fullName>
    </submittedName>
</protein>
<dbReference type="AlphaFoldDB" id="A0A1S8KP46"/>
<gene>
    <name evidence="1" type="ORF">BWX42_05845</name>
</gene>
<accession>A0A1S8KP46</accession>
<evidence type="ECO:0000313" key="1">
    <source>
        <dbReference type="EMBL" id="OOL81311.1"/>
    </source>
</evidence>
<proteinExistence type="predicted"/>
<name>A0A1S8KP46_9LACT</name>